<accession>A0ABW8J6E3</accession>
<protein>
    <recommendedName>
        <fullName evidence="4">Secreted protein</fullName>
    </recommendedName>
</protein>
<name>A0ABW8J6E3_9GAMM</name>
<evidence type="ECO:0008006" key="4">
    <source>
        <dbReference type="Google" id="ProtNLM"/>
    </source>
</evidence>
<keyword evidence="1" id="KW-0732">Signal</keyword>
<gene>
    <name evidence="2" type="ORF">ISP25_06460</name>
</gene>
<feature type="signal peptide" evidence="1">
    <location>
        <begin position="1"/>
        <end position="21"/>
    </location>
</feature>
<evidence type="ECO:0000256" key="1">
    <source>
        <dbReference type="SAM" id="SignalP"/>
    </source>
</evidence>
<sequence length="191" mass="20130">MKTTRPLTSVLACLLGTGVCAAGTNVALPANVSLYAKPSIGAGQNCLAGAQTDDDGMNEKPVVYLENSSGTATWHVTLPLPTHTYQARATHCVGTPSTLYVLVQGDTQPEQTMSQTLLEIVALNRSTGAVVTSIPIDAPNVSAAHTTWVDGGDQHFVLQDNRLIVTGKYALLSDRDSSVDFSLKAPMNLHP</sequence>
<reference evidence="2 3" key="1">
    <citation type="submission" date="2020-10" db="EMBL/GenBank/DDBJ databases">
        <title>Phylogeny of dyella-like bacteria.</title>
        <authorList>
            <person name="Fu J."/>
        </authorList>
    </citation>
    <scope>NUCLEOTIDE SEQUENCE [LARGE SCALE GENOMIC DNA]</scope>
    <source>
        <strain evidence="2 3">KACC 19113</strain>
    </source>
</reference>
<evidence type="ECO:0000313" key="3">
    <source>
        <dbReference type="Proteomes" id="UP001620339"/>
    </source>
</evidence>
<evidence type="ECO:0000313" key="2">
    <source>
        <dbReference type="EMBL" id="MFK2876706.1"/>
    </source>
</evidence>
<comment type="caution">
    <text evidence="2">The sequence shown here is derived from an EMBL/GenBank/DDBJ whole genome shotgun (WGS) entry which is preliminary data.</text>
</comment>
<proteinExistence type="predicted"/>
<dbReference type="EMBL" id="JADIKK010000008">
    <property type="protein sequence ID" value="MFK2876706.1"/>
    <property type="molecule type" value="Genomic_DNA"/>
</dbReference>
<feature type="chain" id="PRO_5047110383" description="Secreted protein" evidence="1">
    <location>
        <begin position="22"/>
        <end position="191"/>
    </location>
</feature>
<dbReference type="Proteomes" id="UP001620339">
    <property type="component" value="Unassembled WGS sequence"/>
</dbReference>
<keyword evidence="3" id="KW-1185">Reference proteome</keyword>
<organism evidence="2 3">
    <name type="scientific">Rhodanobacter hydrolyticus</name>
    <dbReference type="NCBI Taxonomy" id="2250595"/>
    <lineage>
        <taxon>Bacteria</taxon>
        <taxon>Pseudomonadati</taxon>
        <taxon>Pseudomonadota</taxon>
        <taxon>Gammaproteobacteria</taxon>
        <taxon>Lysobacterales</taxon>
        <taxon>Rhodanobacteraceae</taxon>
        <taxon>Rhodanobacter</taxon>
    </lineage>
</organism>